<dbReference type="PANTHER" id="PTHR12442">
    <property type="entry name" value="DYNEIN INTERMEDIATE CHAIN"/>
    <property type="match status" value="1"/>
</dbReference>
<sequence length="1184" mass="137202">MPTEDDLTQESTHGEEDAEKPEKKKRKKRRKHRSRHHRRLTKESVPNFEIPGVVHVVLDESVQRVLKAVVGEDITAEKPWKKVQKELVQEQIEGEDVPEEFQCFIPYKQEIIEYSSSKMLLGYIPDESREYDEFLFCLNPEAEEAVNAIIKKIEERQQTRLNNSINKTIHPWKTLGSGPEVEENIVKYSRGLYRVEFETKYPIMEGNVQFRPRMVHQVRDGYVELLLPNRVTITNVFKRRIDAETQVAPTVRTDEAQTNCPYPRNAWTQYEYDCVYVKTLSKDFVARFGDFVQREMDAIANDLLINGNINLYTDDYRDLIVDERYSKKDERTIGMQDEYMSFKENKKCKDKMISAVAWHPLWTGIVAIAYTSKSPLWFHRGKNPENYLYEIAHGYNPVLIWSFNDGLKPKLYLEAYRAVHCLSFCPHDENILIGGCENGQIILWDLKNKIYKVEEIEILTTSQQNYRVQMYSLMKWMKNTRNAAIVPPTAVSEISFSHTNNVTSIFWVHPTCFFSKTGQYETVSAEDPSLQFATSGADGAIKFWDLKQKPISMPGEYRPQRKLRRLKKRPSALTLDVSPFRILHRKLKPHYQLNVILPKGTTRCPVAITILPSFQIPIEEVNPDPDRVFNLAQRLYFKPLLTDDGKMMKQEFCVGTYFGDFAIGNWEGFEYMSGEICAQEQAKIFNIARYHDGPVLTLERCPYREDIYLTVGGKVFAVWKTSLKSMPILWRRSRFRYLHGHWTPEIPGGIRINRSDGNREIWSFDCRSDTFYMDLAYSGKALLQGKPHPFIMEENLIGLADDVGSFRLIYLAVPPSEHYDEQLEVINNIFDSSASRKEQFLKWQQTWVDTNASYIQRNMAEAIEEAKRKKEELEILKQREEVLAEMRAAEEAKLAAAKLRAPPGKYEEWAHEQWIVKEQERMGNVLLSKKRLDTETLIKQQAPLKKIEEQEERKKQRQKERLHKANDIFNDTIAMLFPDLLKDREVVKETTTFTTADYENVKKQYFQAYDEVKDGVDTYVEENPFVYNFDWKVIKATNKQKKKNAEFINSVSHRSRYDTERKPKKEYSHPQHSLFKGYSTFGEGDEGGLNMGGVFSQSTMASLTNISNLGVVLSRLKESVAPAEIDPGASAEYYPFATVLRLRVLQIVFGITFLIMGTVAFIEERGELNLGLGIPAGASTIIAA</sequence>
<evidence type="ECO:0000313" key="8">
    <source>
        <dbReference type="RefSeq" id="XP_017771536.1"/>
    </source>
</evidence>
<keyword evidence="2" id="KW-0963">Cytoplasm</keyword>
<dbReference type="RefSeq" id="XP_017771536.1">
    <property type="nucleotide sequence ID" value="XM_017916047.1"/>
</dbReference>
<accession>A0ABM1MAD6</accession>
<keyword evidence="3" id="KW-0853">WD repeat</keyword>
<dbReference type="SMART" id="SM00320">
    <property type="entry name" value="WD40"/>
    <property type="match status" value="2"/>
</dbReference>
<keyword evidence="7" id="KW-1185">Reference proteome</keyword>
<dbReference type="PANTHER" id="PTHR12442:SF5">
    <property type="entry name" value="DYNEIN AXONEMAL INTERMEDIATE CHAIN 3"/>
    <property type="match status" value="1"/>
</dbReference>
<dbReference type="InterPro" id="IPR015943">
    <property type="entry name" value="WD40/YVTN_repeat-like_dom_sf"/>
</dbReference>
<evidence type="ECO:0000256" key="5">
    <source>
        <dbReference type="SAM" id="Coils"/>
    </source>
</evidence>
<evidence type="ECO:0000313" key="7">
    <source>
        <dbReference type="Proteomes" id="UP000695000"/>
    </source>
</evidence>
<dbReference type="GeneID" id="108558947"/>
<keyword evidence="4" id="KW-0677">Repeat</keyword>
<dbReference type="Pfam" id="PF00400">
    <property type="entry name" value="WD40"/>
    <property type="match status" value="2"/>
</dbReference>
<proteinExistence type="predicted"/>
<dbReference type="SUPFAM" id="SSF50978">
    <property type="entry name" value="WD40 repeat-like"/>
    <property type="match status" value="1"/>
</dbReference>
<dbReference type="InterPro" id="IPR036322">
    <property type="entry name" value="WD40_repeat_dom_sf"/>
</dbReference>
<dbReference type="Gene3D" id="2.130.10.10">
    <property type="entry name" value="YVTN repeat-like/Quinoprotein amine dehydrogenase"/>
    <property type="match status" value="1"/>
</dbReference>
<reference evidence="8" key="1">
    <citation type="submission" date="2025-08" db="UniProtKB">
        <authorList>
            <consortium name="RefSeq"/>
        </authorList>
    </citation>
    <scope>IDENTIFICATION</scope>
    <source>
        <tissue evidence="8">Whole Larva</tissue>
    </source>
</reference>
<keyword evidence="5" id="KW-0175">Coiled coil</keyword>
<feature type="compositionally biased region" description="Basic residues" evidence="6">
    <location>
        <begin position="23"/>
        <end position="40"/>
    </location>
</feature>
<protein>
    <submittedName>
        <fullName evidence="8">WD repeat-containing protein 63</fullName>
    </submittedName>
</protein>
<dbReference type="InterPro" id="IPR050687">
    <property type="entry name" value="Dynein_IC"/>
</dbReference>
<gene>
    <name evidence="8" type="primary">LOC108558947</name>
</gene>
<dbReference type="Proteomes" id="UP000695000">
    <property type="component" value="Unplaced"/>
</dbReference>
<feature type="non-terminal residue" evidence="8">
    <location>
        <position position="1184"/>
    </location>
</feature>
<evidence type="ECO:0000256" key="3">
    <source>
        <dbReference type="ARBA" id="ARBA00022574"/>
    </source>
</evidence>
<evidence type="ECO:0000256" key="1">
    <source>
        <dbReference type="ARBA" id="ARBA00004496"/>
    </source>
</evidence>
<organism evidence="7 8">
    <name type="scientific">Nicrophorus vespilloides</name>
    <name type="common">Boreal carrion beetle</name>
    <dbReference type="NCBI Taxonomy" id="110193"/>
    <lineage>
        <taxon>Eukaryota</taxon>
        <taxon>Metazoa</taxon>
        <taxon>Ecdysozoa</taxon>
        <taxon>Arthropoda</taxon>
        <taxon>Hexapoda</taxon>
        <taxon>Insecta</taxon>
        <taxon>Pterygota</taxon>
        <taxon>Neoptera</taxon>
        <taxon>Endopterygota</taxon>
        <taxon>Coleoptera</taxon>
        <taxon>Polyphaga</taxon>
        <taxon>Staphyliniformia</taxon>
        <taxon>Silphidae</taxon>
        <taxon>Nicrophorinae</taxon>
        <taxon>Nicrophorus</taxon>
    </lineage>
</organism>
<evidence type="ECO:0000256" key="4">
    <source>
        <dbReference type="ARBA" id="ARBA00022737"/>
    </source>
</evidence>
<feature type="coiled-coil region" evidence="5">
    <location>
        <begin position="852"/>
        <end position="886"/>
    </location>
</feature>
<evidence type="ECO:0000256" key="6">
    <source>
        <dbReference type="SAM" id="MobiDB-lite"/>
    </source>
</evidence>
<dbReference type="InterPro" id="IPR001680">
    <property type="entry name" value="WD40_rpt"/>
</dbReference>
<evidence type="ECO:0000256" key="2">
    <source>
        <dbReference type="ARBA" id="ARBA00022490"/>
    </source>
</evidence>
<feature type="region of interest" description="Disordered" evidence="6">
    <location>
        <begin position="1"/>
        <end position="42"/>
    </location>
</feature>
<comment type="subcellular location">
    <subcellularLocation>
        <location evidence="1">Cytoplasm</location>
    </subcellularLocation>
</comment>
<name>A0ABM1MAD6_NICVS</name>